<gene>
    <name evidence="1" type="ORF">CVLEPA_LOCUS20444</name>
</gene>
<dbReference type="EMBL" id="CAWYQH010000108">
    <property type="protein sequence ID" value="CAK8688424.1"/>
    <property type="molecule type" value="Genomic_DNA"/>
</dbReference>
<sequence length="69" mass="7327">MHDVQNRVKSSETRPGFQLSLFINSVIMALEPEQEAGALELCIFNGAGAGAGAGSLSEIQIEQELKPVV</sequence>
<accession>A0ABP0GCS9</accession>
<proteinExistence type="predicted"/>
<evidence type="ECO:0000313" key="2">
    <source>
        <dbReference type="Proteomes" id="UP001642483"/>
    </source>
</evidence>
<keyword evidence="2" id="KW-1185">Reference proteome</keyword>
<dbReference type="Proteomes" id="UP001642483">
    <property type="component" value="Unassembled WGS sequence"/>
</dbReference>
<organism evidence="1 2">
    <name type="scientific">Clavelina lepadiformis</name>
    <name type="common">Light-bulb sea squirt</name>
    <name type="synonym">Ascidia lepadiformis</name>
    <dbReference type="NCBI Taxonomy" id="159417"/>
    <lineage>
        <taxon>Eukaryota</taxon>
        <taxon>Metazoa</taxon>
        <taxon>Chordata</taxon>
        <taxon>Tunicata</taxon>
        <taxon>Ascidiacea</taxon>
        <taxon>Aplousobranchia</taxon>
        <taxon>Clavelinidae</taxon>
        <taxon>Clavelina</taxon>
    </lineage>
</organism>
<comment type="caution">
    <text evidence="1">The sequence shown here is derived from an EMBL/GenBank/DDBJ whole genome shotgun (WGS) entry which is preliminary data.</text>
</comment>
<name>A0ABP0GCS9_CLALP</name>
<protein>
    <submittedName>
        <fullName evidence="1">Uncharacterized protein</fullName>
    </submittedName>
</protein>
<reference evidence="1 2" key="1">
    <citation type="submission" date="2024-02" db="EMBL/GenBank/DDBJ databases">
        <authorList>
            <person name="Daric V."/>
            <person name="Darras S."/>
        </authorList>
    </citation>
    <scope>NUCLEOTIDE SEQUENCE [LARGE SCALE GENOMIC DNA]</scope>
</reference>
<evidence type="ECO:0000313" key="1">
    <source>
        <dbReference type="EMBL" id="CAK8688424.1"/>
    </source>
</evidence>